<dbReference type="Proteomes" id="UP000236753">
    <property type="component" value="Unassembled WGS sequence"/>
</dbReference>
<evidence type="ECO:0000313" key="5">
    <source>
        <dbReference type="EMBL" id="SEF75724.1"/>
    </source>
</evidence>
<sequence>MATTRINLSSLGGSNGFRLDGEAAYDKSGRSVSSAGDVNGDGFGDVIIGAAGADPNGNSSGSSYVVFGHASGFDAVMDLSGLDGSNGFRLDGEAAHDKSGRSVSSAGDVNGDGFGDVIIGASGADSNGRYSGSSYVVFGKTSGFDAVMDLSGIDGSNGFHLDGEAAIDRSGRSVSSAGDVNGDGFGDVIIGAPYADPNGRYSGSSYVVFGRASGFDVEMDLSGIDGSNGFRLDGETISDYSGRSLSSAGDVNGDGFDDVIIGAPGADPNGSYSGSSYVVFGRASGFDAVMDLSGLDGSNGFRLDGETINDASGRSVSSAGDVNGDGLDDVIIGASGAGSNGSYSGSSYVVFGRASGFDAVMNLSSLDGSNGLRLDGEAAFDFSGLSVSSAGDVNGDGFDDVIIGASGTDPNGDFSGSSYVVFGRASGFDAVMDLSNFDSRNGFRLDGEAAFDFSGHSVSSAGDVNEDGFDDLIIGAFGVDSNGDISSSSYIIFGRSDLTGDDVDFPGVPGDDIFTGTSAAEHFEGGPDNDHMIGRGGADWFDGGAGNDYIRISDDTFQRVDGGTGTDTLGLAGSNFNLDLSGVIDKIHGIETIALYGVGDNTLTLTAQDVIDLSDTTDTLKIKGNAGDSVIGLSSGWTDGGIRGNFHEYTQGDAVILVGLAVTMDFPIA</sequence>
<gene>
    <name evidence="5" type="ORF">SAMN05216334_10860</name>
</gene>
<dbReference type="GO" id="GO:0008305">
    <property type="term" value="C:integrin complex"/>
    <property type="evidence" value="ECO:0007669"/>
    <property type="project" value="InterPro"/>
</dbReference>
<dbReference type="PANTHER" id="PTHR23221:SF7">
    <property type="entry name" value="PHOSPHATIDYLINOSITOL-GLYCAN-SPECIFIC PHOSPHOLIPASE D"/>
    <property type="match status" value="1"/>
</dbReference>
<dbReference type="SUPFAM" id="SSF69318">
    <property type="entry name" value="Integrin alpha N-terminal domain"/>
    <property type="match status" value="2"/>
</dbReference>
<dbReference type="Gene3D" id="2.130.10.130">
    <property type="entry name" value="Integrin alpha, N-terminal"/>
    <property type="match status" value="5"/>
</dbReference>
<dbReference type="GO" id="GO:0016787">
    <property type="term" value="F:hydrolase activity"/>
    <property type="evidence" value="ECO:0007669"/>
    <property type="project" value="UniProtKB-KW"/>
</dbReference>
<dbReference type="PANTHER" id="PTHR23221">
    <property type="entry name" value="GLYCOSYLPHOSPHATIDYLINOSITOL PHOSPHOLIPASE D"/>
    <property type="match status" value="1"/>
</dbReference>
<dbReference type="GO" id="GO:0007155">
    <property type="term" value="P:cell adhesion"/>
    <property type="evidence" value="ECO:0007669"/>
    <property type="project" value="InterPro"/>
</dbReference>
<dbReference type="PRINTS" id="PR01185">
    <property type="entry name" value="INTEGRINA"/>
</dbReference>
<evidence type="ECO:0000256" key="3">
    <source>
        <dbReference type="ARBA" id="ARBA00022801"/>
    </source>
</evidence>
<evidence type="ECO:0000256" key="4">
    <source>
        <dbReference type="ARBA" id="ARBA00023180"/>
    </source>
</evidence>
<keyword evidence="1" id="KW-0732">Signal</keyword>
<dbReference type="RefSeq" id="WP_103966280.1">
    <property type="nucleotide sequence ID" value="NZ_FNUX01000008.1"/>
</dbReference>
<keyword evidence="2" id="KW-0677">Repeat</keyword>
<evidence type="ECO:0000313" key="6">
    <source>
        <dbReference type="Proteomes" id="UP000236753"/>
    </source>
</evidence>
<reference evidence="5 6" key="1">
    <citation type="submission" date="2016-10" db="EMBL/GenBank/DDBJ databases">
        <authorList>
            <person name="de Groot N.N."/>
        </authorList>
    </citation>
    <scope>NUCLEOTIDE SEQUENCE [LARGE SCALE GENOMIC DNA]</scope>
    <source>
        <strain evidence="5 6">Nm13</strain>
    </source>
</reference>
<protein>
    <submittedName>
        <fullName evidence="5">FG-GAP repeat-containing protein</fullName>
    </submittedName>
</protein>
<dbReference type="SMART" id="SM00191">
    <property type="entry name" value="Int_alpha"/>
    <property type="match status" value="7"/>
</dbReference>
<dbReference type="InterPro" id="IPR001343">
    <property type="entry name" value="Hemolysn_Ca-bd"/>
</dbReference>
<evidence type="ECO:0000256" key="2">
    <source>
        <dbReference type="ARBA" id="ARBA00022737"/>
    </source>
</evidence>
<dbReference type="InterPro" id="IPR000413">
    <property type="entry name" value="Integrin_alpha"/>
</dbReference>
<dbReference type="InterPro" id="IPR013519">
    <property type="entry name" value="Int_alpha_beta-p"/>
</dbReference>
<dbReference type="EMBL" id="FNUX01000008">
    <property type="protein sequence ID" value="SEF75724.1"/>
    <property type="molecule type" value="Genomic_DNA"/>
</dbReference>
<evidence type="ECO:0000256" key="1">
    <source>
        <dbReference type="ARBA" id="ARBA00022729"/>
    </source>
</evidence>
<dbReference type="GO" id="GO:0005509">
    <property type="term" value="F:calcium ion binding"/>
    <property type="evidence" value="ECO:0007669"/>
    <property type="project" value="InterPro"/>
</dbReference>
<organism evidence="5 6">
    <name type="scientific">Nitrosomonas ureae</name>
    <dbReference type="NCBI Taxonomy" id="44577"/>
    <lineage>
        <taxon>Bacteria</taxon>
        <taxon>Pseudomonadati</taxon>
        <taxon>Pseudomonadota</taxon>
        <taxon>Betaproteobacteria</taxon>
        <taxon>Nitrosomonadales</taxon>
        <taxon>Nitrosomonadaceae</taxon>
        <taxon>Nitrosomonas</taxon>
    </lineage>
</organism>
<accession>A0A1H5UL34</accession>
<dbReference type="PROSITE" id="PS51470">
    <property type="entry name" value="FG_GAP"/>
    <property type="match status" value="6"/>
</dbReference>
<keyword evidence="4" id="KW-0325">Glycoprotein</keyword>
<dbReference type="InterPro" id="IPR028994">
    <property type="entry name" value="Integrin_alpha_N"/>
</dbReference>
<dbReference type="AlphaFoldDB" id="A0A1H5UL34"/>
<keyword evidence="3" id="KW-0378">Hydrolase</keyword>
<dbReference type="Pfam" id="PF01839">
    <property type="entry name" value="FG-GAP"/>
    <property type="match status" value="7"/>
</dbReference>
<proteinExistence type="predicted"/>
<dbReference type="OrthoDB" id="8550190at2"/>
<dbReference type="Pfam" id="PF00353">
    <property type="entry name" value="HemolysinCabind"/>
    <property type="match status" value="1"/>
</dbReference>
<name>A0A1H5UL34_9PROT</name>
<dbReference type="InterPro" id="IPR013517">
    <property type="entry name" value="FG-GAP"/>
</dbReference>